<keyword evidence="2" id="KW-1133">Transmembrane helix</keyword>
<accession>X1MNJ8</accession>
<keyword evidence="2" id="KW-0812">Transmembrane</keyword>
<name>X1MNJ8_9ZZZZ</name>
<dbReference type="EMBL" id="BARV01008088">
    <property type="protein sequence ID" value="GAI16260.1"/>
    <property type="molecule type" value="Genomic_DNA"/>
</dbReference>
<sequence length="94" mass="10250">WTSNKLRLKYSNAELWGYSNEYAEAGDMTSEWWGDWAPETYSPFWGEGGDDDDGGDGDGDGDGQTTTPTGTPGFETIAVIAAIGIALIILRRRK</sequence>
<feature type="compositionally biased region" description="Acidic residues" evidence="1">
    <location>
        <begin position="48"/>
        <end position="61"/>
    </location>
</feature>
<feature type="transmembrane region" description="Helical" evidence="2">
    <location>
        <begin position="73"/>
        <end position="90"/>
    </location>
</feature>
<dbReference type="AlphaFoldDB" id="X1MNJ8"/>
<feature type="non-terminal residue" evidence="3">
    <location>
        <position position="1"/>
    </location>
</feature>
<keyword evidence="2" id="KW-0472">Membrane</keyword>
<feature type="region of interest" description="Disordered" evidence="1">
    <location>
        <begin position="39"/>
        <end position="73"/>
    </location>
</feature>
<evidence type="ECO:0000256" key="2">
    <source>
        <dbReference type="SAM" id="Phobius"/>
    </source>
</evidence>
<feature type="compositionally biased region" description="Low complexity" evidence="1">
    <location>
        <begin position="63"/>
        <end position="73"/>
    </location>
</feature>
<proteinExistence type="predicted"/>
<reference evidence="3" key="1">
    <citation type="journal article" date="2014" name="Front. Microbiol.">
        <title>High frequency of phylogenetically diverse reductive dehalogenase-homologous genes in deep subseafloor sedimentary metagenomes.</title>
        <authorList>
            <person name="Kawai M."/>
            <person name="Futagami T."/>
            <person name="Toyoda A."/>
            <person name="Takaki Y."/>
            <person name="Nishi S."/>
            <person name="Hori S."/>
            <person name="Arai W."/>
            <person name="Tsubouchi T."/>
            <person name="Morono Y."/>
            <person name="Uchiyama I."/>
            <person name="Ito T."/>
            <person name="Fujiyama A."/>
            <person name="Inagaki F."/>
            <person name="Takami H."/>
        </authorList>
    </citation>
    <scope>NUCLEOTIDE SEQUENCE</scope>
    <source>
        <strain evidence="3">Expedition CK06-06</strain>
    </source>
</reference>
<organism evidence="3">
    <name type="scientific">marine sediment metagenome</name>
    <dbReference type="NCBI Taxonomy" id="412755"/>
    <lineage>
        <taxon>unclassified sequences</taxon>
        <taxon>metagenomes</taxon>
        <taxon>ecological metagenomes</taxon>
    </lineage>
</organism>
<protein>
    <submittedName>
        <fullName evidence="3">Uncharacterized protein</fullName>
    </submittedName>
</protein>
<dbReference type="NCBIfam" id="NF045529">
    <property type="entry name" value="Heimdall-CTERM"/>
    <property type="match status" value="1"/>
</dbReference>
<comment type="caution">
    <text evidence="3">The sequence shown here is derived from an EMBL/GenBank/DDBJ whole genome shotgun (WGS) entry which is preliminary data.</text>
</comment>
<evidence type="ECO:0000256" key="1">
    <source>
        <dbReference type="SAM" id="MobiDB-lite"/>
    </source>
</evidence>
<dbReference type="NCBIfam" id="NF033507">
    <property type="entry name" value="Loki-CTERM"/>
    <property type="match status" value="1"/>
</dbReference>
<gene>
    <name evidence="3" type="ORF">S06H3_16354</name>
</gene>
<evidence type="ECO:0000313" key="3">
    <source>
        <dbReference type="EMBL" id="GAI16260.1"/>
    </source>
</evidence>